<organism evidence="1 2">
    <name type="scientific">Tunturiibacter lichenicola</name>
    <dbReference type="NCBI Taxonomy" id="2051959"/>
    <lineage>
        <taxon>Bacteria</taxon>
        <taxon>Pseudomonadati</taxon>
        <taxon>Acidobacteriota</taxon>
        <taxon>Terriglobia</taxon>
        <taxon>Terriglobales</taxon>
        <taxon>Acidobacteriaceae</taxon>
        <taxon>Tunturiibacter</taxon>
    </lineage>
</organism>
<proteinExistence type="predicted"/>
<reference evidence="1 2" key="1">
    <citation type="submission" date="2020-07" db="EMBL/GenBank/DDBJ databases">
        <title>Genomic Encyclopedia of Type Strains, Phase IV (KMG-V): Genome sequencing to study the core and pangenomes of soil and plant-associated prokaryotes.</title>
        <authorList>
            <person name="Whitman W."/>
        </authorList>
    </citation>
    <scope>NUCLEOTIDE SEQUENCE [LARGE SCALE GENOMIC DNA]</scope>
    <source>
        <strain evidence="1 2">M8UP22</strain>
    </source>
</reference>
<dbReference type="InterPro" id="IPR011990">
    <property type="entry name" value="TPR-like_helical_dom_sf"/>
</dbReference>
<dbReference type="Gene3D" id="1.25.40.10">
    <property type="entry name" value="Tetratricopeptide repeat domain"/>
    <property type="match status" value="1"/>
</dbReference>
<dbReference type="AlphaFoldDB" id="A0A852VB72"/>
<name>A0A852VB72_9BACT</name>
<accession>A0A852VB72</accession>
<gene>
    <name evidence="1" type="ORF">HDF08_002235</name>
</gene>
<sequence length="490" mass="53051">MERASFAARIAFENGIRLDNSFSQEEAIRAFMLAEHLDPGCAMCYWGEASALAPTINYTIASSEAARAVEALSHAQALAISLSPKANAIITAEQQRYVMRDRSWTVDGEAGAKAADALADIFPIDDFLQVSAANAEMIAAENGVPGSASAKDPHLVKAQAHLETVLHRNPTYTPAIHFYLHLTEWQDRPAASLQYANRLASLAPASGHMLHMSSHIDYRTGEYEAAAQANMAAVLADIGYVEKMQPPGGMASIPMHLHNLLFGLVSSLISGDKNLALSFADEMQRSSPPQSLAFAESYLAFGRFLPVEDVLNLKAPGTSLANGFYHFARGEAMIRRNDGIAAGHEAALIEDVHKTGSFEHTDPKIVAMLTVARETLNGQAAIVQKDYVSAVKEYTAAASFAEENDGYRDPPIWPWPPRRSLGEALLLQGHLREARKEIETTLLAMPNDPVSLRVLAEIAGQLLDPQSAGIQEHAAKVWFGSSDLLQPGMI</sequence>
<protein>
    <submittedName>
        <fullName evidence="1">Tetratricopeptide (TPR) repeat protein</fullName>
    </submittedName>
</protein>
<dbReference type="PANTHER" id="PTHR45588:SF1">
    <property type="entry name" value="WW DOMAIN-CONTAINING PROTEIN"/>
    <property type="match status" value="1"/>
</dbReference>
<evidence type="ECO:0000313" key="2">
    <source>
        <dbReference type="Proteomes" id="UP000564385"/>
    </source>
</evidence>
<dbReference type="Proteomes" id="UP000564385">
    <property type="component" value="Unassembled WGS sequence"/>
</dbReference>
<dbReference type="PANTHER" id="PTHR45588">
    <property type="entry name" value="TPR DOMAIN-CONTAINING PROTEIN"/>
    <property type="match status" value="1"/>
</dbReference>
<dbReference type="SUPFAM" id="SSF48452">
    <property type="entry name" value="TPR-like"/>
    <property type="match status" value="2"/>
</dbReference>
<evidence type="ECO:0000313" key="1">
    <source>
        <dbReference type="EMBL" id="NYF90168.1"/>
    </source>
</evidence>
<comment type="caution">
    <text evidence="1">The sequence shown here is derived from an EMBL/GenBank/DDBJ whole genome shotgun (WGS) entry which is preliminary data.</text>
</comment>
<dbReference type="EMBL" id="JACCCU010000001">
    <property type="protein sequence ID" value="NYF90168.1"/>
    <property type="molecule type" value="Genomic_DNA"/>
</dbReference>